<dbReference type="AlphaFoldDB" id="A0A8B8AY87"/>
<dbReference type="GO" id="GO:0005507">
    <property type="term" value="F:copper ion binding"/>
    <property type="evidence" value="ECO:0007669"/>
    <property type="project" value="InterPro"/>
</dbReference>
<dbReference type="InterPro" id="IPR011706">
    <property type="entry name" value="Cu-oxidase_C"/>
</dbReference>
<dbReference type="CDD" id="cd13905">
    <property type="entry name" value="CuRO_3_tcLLC2_insect_like"/>
    <property type="match status" value="1"/>
</dbReference>
<dbReference type="InterPro" id="IPR011707">
    <property type="entry name" value="Cu-oxidase-like_N"/>
</dbReference>
<evidence type="ECO:0000313" key="8">
    <source>
        <dbReference type="Proteomes" id="UP000694844"/>
    </source>
</evidence>
<dbReference type="Pfam" id="PF00394">
    <property type="entry name" value="Cu-oxidase"/>
    <property type="match status" value="1"/>
</dbReference>
<dbReference type="InterPro" id="IPR001117">
    <property type="entry name" value="Cu-oxidase_2nd"/>
</dbReference>
<keyword evidence="3" id="KW-0560">Oxidoreductase</keyword>
<feature type="domain" description="Plastocyanin-like" evidence="6">
    <location>
        <begin position="409"/>
        <end position="564"/>
    </location>
</feature>
<accession>A0A8B8AY87</accession>
<evidence type="ECO:0000259" key="7">
    <source>
        <dbReference type="Pfam" id="PF07732"/>
    </source>
</evidence>
<keyword evidence="2" id="KW-0479">Metal-binding</keyword>
<evidence type="ECO:0000313" key="9">
    <source>
        <dbReference type="RefSeq" id="XP_022296135.1"/>
    </source>
</evidence>
<gene>
    <name evidence="9" type="primary">LOC111105928</name>
</gene>
<feature type="domain" description="Plastocyanin-like" evidence="5">
    <location>
        <begin position="156"/>
        <end position="314"/>
    </location>
</feature>
<dbReference type="RefSeq" id="XP_022296135.1">
    <property type="nucleotide sequence ID" value="XM_022440427.1"/>
</dbReference>
<keyword evidence="8" id="KW-1185">Reference proteome</keyword>
<comment type="similarity">
    <text evidence="1">Belongs to the multicopper oxidase family.</text>
</comment>
<evidence type="ECO:0000259" key="5">
    <source>
        <dbReference type="Pfam" id="PF00394"/>
    </source>
</evidence>
<sequence>MSHPTAPKVVPYKNKLYPSNLDLQKANDQDAIPENEVIIADGLQRRVVVFNRTIPGPDLIVYEGQTLIIHVTNRMHTEILGVHWHGLFQRNTPFMDGVPFVTQCPILPGQTFTYRFQAYPKGTFWYYSTTGLQRIKGASGALIIRSNTEDAIEHIMQVQEWYVNRDTNDASLPDNQERTKIQNSQKLLSIDGSTFKSPFVPVNALINGKGDVNGLQLHTFYIYEGTPFLFRALGVGVVLPFQISIDGHKLNIIESNGYQIKQITVDSFIINPGERVSFAITKFNSKSHNFWIRAKAVIANSSIEAKAILRYRGNMEKPMSERAMCTTDDRCLVFNCPFKFFPFEQNKRCITADQVDSLEPTFLPKIPKAENFKEYFLNLEFPGTSIAAINSRQFLLPPVSALTQPSEISTSCNGQCYQCQCTYSIDFLHNETIHLILTNMGENRGWGHPVHLHGHSFELMKIGFPTYDKITGLVIADNEEIRCERIKSSKKYTQCQYSIWSDPSWSNGNLPGLNLINPPRKDTVVIPSGGYAVIRIRANNPGLWLLHSLVDHQSSFGMSVLFNESFPFVHQPSSDFPKCGNYNGFNTPLHR</sequence>
<evidence type="ECO:0000259" key="6">
    <source>
        <dbReference type="Pfam" id="PF07731"/>
    </source>
</evidence>
<dbReference type="SUPFAM" id="SSF49503">
    <property type="entry name" value="Cupredoxins"/>
    <property type="match status" value="3"/>
</dbReference>
<dbReference type="OrthoDB" id="2121828at2759"/>
<evidence type="ECO:0000256" key="1">
    <source>
        <dbReference type="ARBA" id="ARBA00010609"/>
    </source>
</evidence>
<dbReference type="GO" id="GO:0005886">
    <property type="term" value="C:plasma membrane"/>
    <property type="evidence" value="ECO:0007669"/>
    <property type="project" value="TreeGrafter"/>
</dbReference>
<dbReference type="Pfam" id="PF07731">
    <property type="entry name" value="Cu-oxidase_2"/>
    <property type="match status" value="1"/>
</dbReference>
<dbReference type="GeneID" id="111105928"/>
<dbReference type="Gene3D" id="2.60.40.420">
    <property type="entry name" value="Cupredoxins - blue copper proteins"/>
    <property type="match status" value="3"/>
</dbReference>
<dbReference type="PANTHER" id="PTHR11709:SF394">
    <property type="entry name" value="FI03373P-RELATED"/>
    <property type="match status" value="1"/>
</dbReference>
<dbReference type="Pfam" id="PF07732">
    <property type="entry name" value="Cu-oxidase_3"/>
    <property type="match status" value="1"/>
</dbReference>
<reference evidence="9" key="1">
    <citation type="submission" date="2025-08" db="UniProtKB">
        <authorList>
            <consortium name="RefSeq"/>
        </authorList>
    </citation>
    <scope>IDENTIFICATION</scope>
    <source>
        <tissue evidence="9">Whole sample</tissue>
    </source>
</reference>
<dbReference type="Proteomes" id="UP000694844">
    <property type="component" value="Chromosome 8"/>
</dbReference>
<keyword evidence="4" id="KW-0186">Copper</keyword>
<protein>
    <submittedName>
        <fullName evidence="9">Laccase-6-like</fullName>
    </submittedName>
</protein>
<feature type="domain" description="Plastocyanin-like" evidence="7">
    <location>
        <begin position="36"/>
        <end position="147"/>
    </location>
</feature>
<dbReference type="CDD" id="cd13858">
    <property type="entry name" value="CuRO_1_tcLCC2_insect_like"/>
    <property type="match status" value="1"/>
</dbReference>
<evidence type="ECO:0000256" key="2">
    <source>
        <dbReference type="ARBA" id="ARBA00022723"/>
    </source>
</evidence>
<dbReference type="InterPro" id="IPR008972">
    <property type="entry name" value="Cupredoxin"/>
</dbReference>
<dbReference type="GO" id="GO:0016491">
    <property type="term" value="F:oxidoreductase activity"/>
    <property type="evidence" value="ECO:0007669"/>
    <property type="project" value="UniProtKB-KW"/>
</dbReference>
<name>A0A8B8AY87_CRAVI</name>
<dbReference type="PANTHER" id="PTHR11709">
    <property type="entry name" value="MULTI-COPPER OXIDASE"/>
    <property type="match status" value="1"/>
</dbReference>
<dbReference type="InterPro" id="IPR045087">
    <property type="entry name" value="Cu-oxidase_fam"/>
</dbReference>
<organism evidence="8 9">
    <name type="scientific">Crassostrea virginica</name>
    <name type="common">Eastern oyster</name>
    <dbReference type="NCBI Taxonomy" id="6565"/>
    <lineage>
        <taxon>Eukaryota</taxon>
        <taxon>Metazoa</taxon>
        <taxon>Spiralia</taxon>
        <taxon>Lophotrochozoa</taxon>
        <taxon>Mollusca</taxon>
        <taxon>Bivalvia</taxon>
        <taxon>Autobranchia</taxon>
        <taxon>Pteriomorphia</taxon>
        <taxon>Ostreida</taxon>
        <taxon>Ostreoidea</taxon>
        <taxon>Ostreidae</taxon>
        <taxon>Crassostrea</taxon>
    </lineage>
</organism>
<dbReference type="KEGG" id="cvn:111105928"/>
<evidence type="ECO:0000256" key="3">
    <source>
        <dbReference type="ARBA" id="ARBA00023002"/>
    </source>
</evidence>
<proteinExistence type="inferred from homology"/>
<evidence type="ECO:0000256" key="4">
    <source>
        <dbReference type="ARBA" id="ARBA00023008"/>
    </source>
</evidence>
<dbReference type="GO" id="GO:0006826">
    <property type="term" value="P:iron ion transport"/>
    <property type="evidence" value="ECO:0007669"/>
    <property type="project" value="TreeGrafter"/>
</dbReference>